<evidence type="ECO:0000313" key="3">
    <source>
        <dbReference type="Proteomes" id="UP000667802"/>
    </source>
</evidence>
<organism evidence="2 3">
    <name type="scientific">Aetokthonos hydrillicola Thurmond2011</name>
    <dbReference type="NCBI Taxonomy" id="2712845"/>
    <lineage>
        <taxon>Bacteria</taxon>
        <taxon>Bacillati</taxon>
        <taxon>Cyanobacteriota</taxon>
        <taxon>Cyanophyceae</taxon>
        <taxon>Nostocales</taxon>
        <taxon>Hapalosiphonaceae</taxon>
        <taxon>Aetokthonos</taxon>
    </lineage>
</organism>
<keyword evidence="2" id="KW-0547">Nucleotide-binding</keyword>
<keyword evidence="2" id="KW-0067">ATP-binding</keyword>
<dbReference type="EMBL" id="JAALHA020000038">
    <property type="protein sequence ID" value="MDR9900763.1"/>
    <property type="molecule type" value="Genomic_DNA"/>
</dbReference>
<dbReference type="AlphaFoldDB" id="A0AAP5II51"/>
<dbReference type="RefSeq" id="WP_208344870.1">
    <property type="nucleotide sequence ID" value="NZ_CAWQFN010000548.1"/>
</dbReference>
<sequence length="301" mass="33454">MFKKAVKSQSKLRLALIGVSGSGKTFSALSIASGLSQNIAVIDTEHGSASKYADKFNFDVLELSSFHPQQYINAIQAASSAGYEVLIVDSLSHAWMGKDGALEQVDRIAKRTQSNNSFAAWRDVTPLHNQLVEAIVSSKCHLIATMRAKTEYVLEPNEKGKMAPRKVGMAPIQRDGLEYEFDVVADLDLNHNFIVSKSRCSELSGQIINKPGENVAGILKDWLYSGQLPEQNTTKLEYTIPATYDRNLLNAEIESIIKRRNIPLEQAKTVLFELFNVRSRQQLTDEQLAQFLDYLKSSNAA</sequence>
<gene>
    <name evidence="2" type="ORF">G7B40_040465</name>
</gene>
<dbReference type="SMART" id="SM00382">
    <property type="entry name" value="AAA"/>
    <property type="match status" value="1"/>
</dbReference>
<feature type="domain" description="AAA+ ATPase" evidence="1">
    <location>
        <begin position="10"/>
        <end position="191"/>
    </location>
</feature>
<dbReference type="InterPro" id="IPR027417">
    <property type="entry name" value="P-loop_NTPase"/>
</dbReference>
<proteinExistence type="predicted"/>
<dbReference type="Gene3D" id="3.40.50.300">
    <property type="entry name" value="P-loop containing nucleotide triphosphate hydrolases"/>
    <property type="match status" value="1"/>
</dbReference>
<evidence type="ECO:0000259" key="1">
    <source>
        <dbReference type="SMART" id="SM00382"/>
    </source>
</evidence>
<dbReference type="Proteomes" id="UP000667802">
    <property type="component" value="Unassembled WGS sequence"/>
</dbReference>
<accession>A0AAP5II51</accession>
<comment type="caution">
    <text evidence="2">The sequence shown here is derived from an EMBL/GenBank/DDBJ whole genome shotgun (WGS) entry which is preliminary data.</text>
</comment>
<evidence type="ECO:0000313" key="2">
    <source>
        <dbReference type="EMBL" id="MDR9900763.1"/>
    </source>
</evidence>
<dbReference type="GO" id="GO:0005524">
    <property type="term" value="F:ATP binding"/>
    <property type="evidence" value="ECO:0007669"/>
    <property type="project" value="UniProtKB-KW"/>
</dbReference>
<dbReference type="SUPFAM" id="SSF52540">
    <property type="entry name" value="P-loop containing nucleoside triphosphate hydrolases"/>
    <property type="match status" value="1"/>
</dbReference>
<protein>
    <submittedName>
        <fullName evidence="2">ATP-binding protein</fullName>
    </submittedName>
</protein>
<dbReference type="Pfam" id="PF13479">
    <property type="entry name" value="AAA_24"/>
    <property type="match status" value="1"/>
</dbReference>
<name>A0AAP5II51_9CYAN</name>
<reference evidence="3" key="1">
    <citation type="journal article" date="2021" name="Science">
        <title>Hunting the eagle killer: A cyanobacterial neurotoxin causes vacuolar myelinopathy.</title>
        <authorList>
            <person name="Breinlinger S."/>
            <person name="Phillips T.J."/>
            <person name="Haram B.N."/>
            <person name="Mares J."/>
            <person name="Martinez Yerena J.A."/>
            <person name="Hrouzek P."/>
            <person name="Sobotka R."/>
            <person name="Henderson W.M."/>
            <person name="Schmieder P."/>
            <person name="Williams S.M."/>
            <person name="Lauderdale J.D."/>
            <person name="Wilde H.D."/>
            <person name="Gerrin W."/>
            <person name="Kust A."/>
            <person name="Washington J.W."/>
            <person name="Wagner C."/>
            <person name="Geier B."/>
            <person name="Liebeke M."/>
            <person name="Enke H."/>
            <person name="Niedermeyer T.H.J."/>
            <person name="Wilde S.B."/>
        </authorList>
    </citation>
    <scope>NUCLEOTIDE SEQUENCE [LARGE SCALE GENOMIC DNA]</scope>
    <source>
        <strain evidence="3">Thurmond2011</strain>
    </source>
</reference>
<keyword evidence="3" id="KW-1185">Reference proteome</keyword>
<dbReference type="InterPro" id="IPR003593">
    <property type="entry name" value="AAA+_ATPase"/>
</dbReference>